<sequence length="1641" mass="161827">MHSTQAAADRSGRFRRFIISVITTFFALAFAGEVAAQPTFSKTFSPDIIGPGSVSTLTFTINNGTASPVTDLAFTDNLPSLGPGQLTIADPTFLSNDCGGTLTAPAGGTTITLSDGFVGGSSSCQVTVDVTGTTPGAYNNNSGDLTSSAGNSGPAPDTLTIADDRPGFTKSFAPSSVQFGARSTLIFTIDNSLNADAMSSLAFTDALPVGLEVSSPANAVNDCNGSVLTAVPGSSTISLANDFADPGTLAPGAMCTITVDVQATGVGTLNNRTEELTSVSGFSSPLGSGMASASVEVVVDELALIKNFIDDPVLPGGTATLEFQITNFDRVETVTDITFTDDLDATLSGLVATGLPANDICGTGSSLTGTNVLTLTGASLSSGASCTFSVTLNVPAGATPGSYANTTSAVTGSTAGGPISGQPASDDLVVDVFPVLTKMFLDDPVGAGDTTRLEFTIENTSTSASATSIAFTDIVVGSLSVDSLPANGFCGAGSFIFVNTVGGIPQLNISGANLAPRASCTFEVILQVPVGAPSESLLSTTSEITATVDSQTRTGPAAADSLAVVGAPRLTKSFLGDPVDSGATVTLEFTLEHSEFAPGSATGIAFTDDLDAVLTGLVATGLPQTDICGAGSSITGTSSLSFTGGSLAAGATCTFSVDLTVPAGAAPGVHPNTTSDVSATVSGVSTSGLPANDNLLISAVELTKEFIGDPVLPGASLPLRFTITNTNPDFDATSITFSDDLDDALSGLVATGLPLDDICGSGSQVVGLSSNSLLFFIGGELAPQASCTFDVTVQVPPGAATGTYVNTTGAGSATLDGGFVPFGNAQDDLIVDNNLLSLVKQFTDDPGTPGGTVTLAFTLTNDSLTDSVADISFSDDLDAVFNGLESESGTQNGICGVGSQLSGTSTLNFTGGALPAGQSCSFSVTLRIPGNATGSATSTTSAVTGAVGGVAATGIAASDTLSINNVDFLKSFSGPSAASNTVTLSFTLENFDATAGISGLSFTDDLNAVIAGLIATNTPQTSICGASSQLGGTSLLTFSGGELGPGQSCTFDVELQVPVSATPGGFNSITSNLTSNGLYVSAAVSDILQIEPPPSFAKVFMPNAIALGGTTTLTFTIDNSASTLAASSLAFTDNLPAGLVVAGAPNASNTCGGTLTAVAGAGTIALSGGGVAAGGQCSIQVDVVGNAEGTFVNTSGALTSSSGTSGAATDIIDVVIGDFVLLKSFRTQPVIPGGLVEMELSVVNGSVFALTDIALTDDLDTVLSGLVAEGLPIADTCGAGSSLTGTSIVALTGGNLPASGSCTVVVPVRVPVDAPTGTYTNTTSAASATRQGIPVAAAADSADLVIEPLVLTKVIDPSTVAPDSTTTATYQITNPDPANAATVLAFSDDLDDLVTGLTATNTPINDVCGSGSQVSGASLLTFSGGTVGAGGSCTFDVELLVPSTATPGNYSSVTSSLTSSAQPVADPASAALEVVAPPTFAKAFVPSDIALGGTTTLTFTIDNSASTLAASSLAFTDNLPAGLEVATAPNASSSCGGTVTAIAGATTIGFSGGSVAASSQCTLQVDVLGIANGTIVSTSGALTSSSGDSGTATASLAIGQAARSPASLPAISFKWLILLTLLLLAVGWRALRATNHKAGYG</sequence>
<evidence type="ECO:0000256" key="1">
    <source>
        <dbReference type="SAM" id="Phobius"/>
    </source>
</evidence>
<dbReference type="Pfam" id="PF25564">
    <property type="entry name" value="DUF7933"/>
    <property type="match status" value="12"/>
</dbReference>
<protein>
    <recommendedName>
        <fullName evidence="2">DUF7933 domain-containing protein</fullName>
    </recommendedName>
</protein>
<dbReference type="RefSeq" id="WP_302723491.1">
    <property type="nucleotide sequence ID" value="NZ_JAULRU010000617.1"/>
</dbReference>
<keyword evidence="4" id="KW-1185">Reference proteome</keyword>
<evidence type="ECO:0000259" key="2">
    <source>
        <dbReference type="Pfam" id="PF25564"/>
    </source>
</evidence>
<proteinExistence type="predicted"/>
<feature type="domain" description="DUF7933" evidence="2">
    <location>
        <begin position="304"/>
        <end position="430"/>
    </location>
</feature>
<dbReference type="PANTHER" id="PTHR34819:SF3">
    <property type="entry name" value="CELL SURFACE PROTEIN"/>
    <property type="match status" value="1"/>
</dbReference>
<feature type="domain" description="DUF7933" evidence="2">
    <location>
        <begin position="434"/>
        <end position="564"/>
    </location>
</feature>
<dbReference type="InterPro" id="IPR051172">
    <property type="entry name" value="Chlamydia_OmcB"/>
</dbReference>
<feature type="domain" description="DUF7933" evidence="2">
    <location>
        <begin position="702"/>
        <end position="831"/>
    </location>
</feature>
<feature type="domain" description="DUF7933" evidence="2">
    <location>
        <begin position="166"/>
        <end position="283"/>
    </location>
</feature>
<feature type="domain" description="DUF7933" evidence="2">
    <location>
        <begin position="970"/>
        <end position="1087"/>
    </location>
</feature>
<feature type="domain" description="DUF7933" evidence="2">
    <location>
        <begin position="1221"/>
        <end position="1338"/>
    </location>
</feature>
<comment type="caution">
    <text evidence="3">The sequence shown here is derived from an EMBL/GenBank/DDBJ whole genome shotgun (WGS) entry which is preliminary data.</text>
</comment>
<evidence type="ECO:0000313" key="4">
    <source>
        <dbReference type="Proteomes" id="UP001273505"/>
    </source>
</evidence>
<dbReference type="Proteomes" id="UP001273505">
    <property type="component" value="Unassembled WGS sequence"/>
</dbReference>
<dbReference type="EMBL" id="JAXAFO010000008">
    <property type="protein sequence ID" value="MDX6848999.1"/>
    <property type="molecule type" value="Genomic_DNA"/>
</dbReference>
<keyword evidence="1" id="KW-0812">Transmembrane</keyword>
<feature type="domain" description="DUF7933" evidence="2">
    <location>
        <begin position="838"/>
        <end position="962"/>
    </location>
</feature>
<reference evidence="3 4" key="1">
    <citation type="submission" date="2023-11" db="EMBL/GenBank/DDBJ databases">
        <title>Gilvimarinus fulvus sp. nov., isolated from the surface of Kelp.</title>
        <authorList>
            <person name="Sun Y.Y."/>
            <person name="Gong Y."/>
            <person name="Du Z.J."/>
        </authorList>
    </citation>
    <scope>NUCLEOTIDE SEQUENCE [LARGE SCALE GENOMIC DNA]</scope>
    <source>
        <strain evidence="3 4">SDUM040013</strain>
    </source>
</reference>
<organism evidence="3 4">
    <name type="scientific">Gilvimarinus gilvus</name>
    <dbReference type="NCBI Taxonomy" id="3058038"/>
    <lineage>
        <taxon>Bacteria</taxon>
        <taxon>Pseudomonadati</taxon>
        <taxon>Pseudomonadota</taxon>
        <taxon>Gammaproteobacteria</taxon>
        <taxon>Cellvibrionales</taxon>
        <taxon>Cellvibrionaceae</taxon>
        <taxon>Gilvimarinus</taxon>
    </lineage>
</organism>
<name>A0ABU4RVU8_9GAMM</name>
<keyword evidence="1" id="KW-1133">Transmembrane helix</keyword>
<feature type="domain" description="DUF7933" evidence="2">
    <location>
        <begin position="1478"/>
        <end position="1598"/>
    </location>
</feature>
<keyword evidence="1" id="KW-0472">Membrane</keyword>
<dbReference type="InterPro" id="IPR057693">
    <property type="entry name" value="DUF7933"/>
</dbReference>
<accession>A0ABU4RVU8</accession>
<feature type="domain" description="DUF7933" evidence="2">
    <location>
        <begin position="1350"/>
        <end position="1474"/>
    </location>
</feature>
<feature type="domain" description="DUF7933" evidence="2">
    <location>
        <begin position="1094"/>
        <end position="1211"/>
    </location>
</feature>
<dbReference type="PANTHER" id="PTHR34819">
    <property type="entry name" value="LARGE CYSTEINE-RICH PERIPLASMIC PROTEIN OMCB"/>
    <property type="match status" value="1"/>
</dbReference>
<evidence type="ECO:0000313" key="3">
    <source>
        <dbReference type="EMBL" id="MDX6848999.1"/>
    </source>
</evidence>
<feature type="domain" description="DUF7933" evidence="2">
    <location>
        <begin position="38"/>
        <end position="161"/>
    </location>
</feature>
<feature type="transmembrane region" description="Helical" evidence="1">
    <location>
        <begin position="1613"/>
        <end position="1631"/>
    </location>
</feature>
<gene>
    <name evidence="3" type="ORF">SCD92_06480</name>
</gene>
<feature type="domain" description="DUF7933" evidence="2">
    <location>
        <begin position="568"/>
        <end position="696"/>
    </location>
</feature>